<name>A0A3G1IEI5_KLEPN</name>
<dbReference type="Pfam" id="PF13117">
    <property type="entry name" value="Cag12"/>
    <property type="match status" value="1"/>
</dbReference>
<sequence>MMRALAISLVLLLVGCSSPPPPPEVNWNGEAQALNTTLPQWQENNVIVPAPVVAGNWSRVLYGFQGDRETYTPDVFYAVAHSSAVLVVASPKGDYFAAKSWLRQHGAKGVIRYQSKNDCLACNSVDIYLIR</sequence>
<keyword evidence="2" id="KW-0614">Plasmid</keyword>
<keyword evidence="1" id="KW-0732">Signal</keyword>
<accession>A0A3G1IEI5</accession>
<feature type="signal peptide" evidence="1">
    <location>
        <begin position="1"/>
        <end position="22"/>
    </location>
</feature>
<evidence type="ECO:0000313" key="2">
    <source>
        <dbReference type="EMBL" id="ASF89470.1"/>
    </source>
</evidence>
<protein>
    <submittedName>
        <fullName evidence="2">VirB/Tra/Trw family protein</fullName>
    </submittedName>
</protein>
<gene>
    <name evidence="2" type="primary">virB</name>
    <name evidence="2" type="ORF">pPUTH2_0019</name>
</gene>
<evidence type="ECO:0000256" key="1">
    <source>
        <dbReference type="SAM" id="SignalP"/>
    </source>
</evidence>
<dbReference type="GeneID" id="39640162"/>
<proteinExistence type="predicted"/>
<dbReference type="AlphaFoldDB" id="A0A3G1IEI5"/>
<dbReference type="InterPro" id="IPR025264">
    <property type="entry name" value="Cag12"/>
</dbReference>
<dbReference type="PROSITE" id="PS51257">
    <property type="entry name" value="PROKAR_LIPOPROTEIN"/>
    <property type="match status" value="1"/>
</dbReference>
<dbReference type="RefSeq" id="WP_058999015.1">
    <property type="nucleotide sequence ID" value="NZ_CP024709.1"/>
</dbReference>
<geneLocation type="plasmid" evidence="2">
    <name>pPUTH2</name>
</geneLocation>
<dbReference type="EMBL" id="KY070307">
    <property type="protein sequence ID" value="ASF89470.1"/>
    <property type="molecule type" value="Genomic_DNA"/>
</dbReference>
<feature type="chain" id="PRO_5018269794" evidence="1">
    <location>
        <begin position="23"/>
        <end position="131"/>
    </location>
</feature>
<organism evidence="2">
    <name type="scientific">Klebsiella pneumoniae</name>
    <dbReference type="NCBI Taxonomy" id="573"/>
    <lineage>
        <taxon>Bacteria</taxon>
        <taxon>Pseudomonadati</taxon>
        <taxon>Pseudomonadota</taxon>
        <taxon>Gammaproteobacteria</taxon>
        <taxon>Enterobacterales</taxon>
        <taxon>Enterobacteriaceae</taxon>
        <taxon>Klebsiella/Raoultella group</taxon>
        <taxon>Klebsiella</taxon>
        <taxon>Klebsiella pneumoniae complex</taxon>
    </lineage>
</organism>
<reference evidence="2" key="1">
    <citation type="submission" date="2016-11" db="EMBL/GenBank/DDBJ databases">
        <authorList>
            <person name="Yao B."/>
            <person name="Geng J."/>
        </authorList>
    </citation>
    <scope>NUCLEOTIDE SEQUENCE</scope>
    <source>
        <strain evidence="2">PUTH</strain>
        <plasmid evidence="2">pPUTH2</plasmid>
    </source>
</reference>